<dbReference type="GO" id="GO:0003677">
    <property type="term" value="F:DNA binding"/>
    <property type="evidence" value="ECO:0007669"/>
    <property type="project" value="InterPro"/>
</dbReference>
<dbReference type="Gene3D" id="3.30.450.180">
    <property type="match status" value="1"/>
</dbReference>
<dbReference type="PANTHER" id="PTHR35010">
    <property type="entry name" value="BLL4672 PROTEIN-RELATED"/>
    <property type="match status" value="1"/>
</dbReference>
<feature type="domain" description="HTH cro/C1-type" evidence="1">
    <location>
        <begin position="37"/>
        <end position="87"/>
    </location>
</feature>
<dbReference type="Pfam" id="PF13560">
    <property type="entry name" value="HTH_31"/>
    <property type="match status" value="1"/>
</dbReference>
<dbReference type="AlphaFoldDB" id="A0A5C8UJK8"/>
<dbReference type="PROSITE" id="PS50943">
    <property type="entry name" value="HTH_CROC1"/>
    <property type="match status" value="1"/>
</dbReference>
<comment type="caution">
    <text evidence="2">The sequence shown here is derived from an EMBL/GenBank/DDBJ whole genome shotgun (WGS) entry which is preliminary data.</text>
</comment>
<evidence type="ECO:0000259" key="1">
    <source>
        <dbReference type="PROSITE" id="PS50943"/>
    </source>
</evidence>
<protein>
    <submittedName>
        <fullName evidence="2">Transcriptional regulator</fullName>
    </submittedName>
</protein>
<reference evidence="2 3" key="1">
    <citation type="submission" date="2019-08" db="EMBL/GenBank/DDBJ databases">
        <title>Bacterial whole genome sequence for Glaciihabitans sp. CHu50b-6-2.</title>
        <authorList>
            <person name="Jin L."/>
        </authorList>
    </citation>
    <scope>NUCLEOTIDE SEQUENCE [LARGE SCALE GENOMIC DNA]</scope>
    <source>
        <strain evidence="2 3">CHu50b-6-2</strain>
    </source>
</reference>
<dbReference type="Proteomes" id="UP000321379">
    <property type="component" value="Unassembled WGS sequence"/>
</dbReference>
<dbReference type="CDD" id="cd00093">
    <property type="entry name" value="HTH_XRE"/>
    <property type="match status" value="1"/>
</dbReference>
<evidence type="ECO:0000313" key="2">
    <source>
        <dbReference type="EMBL" id="TXN28368.1"/>
    </source>
</evidence>
<dbReference type="PANTHER" id="PTHR35010:SF2">
    <property type="entry name" value="BLL4672 PROTEIN"/>
    <property type="match status" value="1"/>
</dbReference>
<sequence>MHSRDAGTVGAFLAASRARVIPDAGEERGPLRRRVPGLRREEIAILAGVSASYYTRLEQGQAANASPQVLDALARALRLGDVERDHLHNLARAATRPLPFADPPEEQASAGFREILTGLQDTAAMVLGRRRDILAWNRAGHALFAPHLDPADVDDSERRPNATEMIFLDPHMREFYLDWEEKAIASVGHLRVLSARFPTDARLLALIGRLSVSSDDFVRIWAGQSIRTSSSATYRVRHPVAGELALRQQLLTSAETPGQSIVICTAVEGTSSQHALALLGRMTQSGFAL</sequence>
<dbReference type="InterPro" id="IPR041413">
    <property type="entry name" value="MLTR_LBD"/>
</dbReference>
<dbReference type="Gene3D" id="1.10.260.40">
    <property type="entry name" value="lambda repressor-like DNA-binding domains"/>
    <property type="match status" value="1"/>
</dbReference>
<dbReference type="EMBL" id="VRMG01000015">
    <property type="protein sequence ID" value="TXN28368.1"/>
    <property type="molecule type" value="Genomic_DNA"/>
</dbReference>
<dbReference type="RefSeq" id="WP_147785082.1">
    <property type="nucleotide sequence ID" value="NZ_VRMG01000015.1"/>
</dbReference>
<name>A0A5C8UJK8_9MICO</name>
<keyword evidence="3" id="KW-1185">Reference proteome</keyword>
<gene>
    <name evidence="2" type="ORF">FVP33_18045</name>
</gene>
<dbReference type="InterPro" id="IPR001387">
    <property type="entry name" value="Cro/C1-type_HTH"/>
</dbReference>
<dbReference type="SMART" id="SM00530">
    <property type="entry name" value="HTH_XRE"/>
    <property type="match status" value="1"/>
</dbReference>
<proteinExistence type="predicted"/>
<dbReference type="Pfam" id="PF17765">
    <property type="entry name" value="MLTR_LBD"/>
    <property type="match status" value="1"/>
</dbReference>
<accession>A0A5C8UJK8</accession>
<dbReference type="InterPro" id="IPR010982">
    <property type="entry name" value="Lambda_DNA-bd_dom_sf"/>
</dbReference>
<organism evidence="2 3">
    <name type="scientific">Lacisediminihabitans profunda</name>
    <dbReference type="NCBI Taxonomy" id="2594790"/>
    <lineage>
        <taxon>Bacteria</taxon>
        <taxon>Bacillati</taxon>
        <taxon>Actinomycetota</taxon>
        <taxon>Actinomycetes</taxon>
        <taxon>Micrococcales</taxon>
        <taxon>Microbacteriaceae</taxon>
        <taxon>Lacisediminihabitans</taxon>
    </lineage>
</organism>
<dbReference type="SUPFAM" id="SSF47413">
    <property type="entry name" value="lambda repressor-like DNA-binding domains"/>
    <property type="match status" value="1"/>
</dbReference>
<evidence type="ECO:0000313" key="3">
    <source>
        <dbReference type="Proteomes" id="UP000321379"/>
    </source>
</evidence>